<evidence type="ECO:0000313" key="15">
    <source>
        <dbReference type="Proteomes" id="UP000739538"/>
    </source>
</evidence>
<dbReference type="InterPro" id="IPR036388">
    <property type="entry name" value="WH-like_DNA-bd_sf"/>
</dbReference>
<organism evidence="14 15">
    <name type="scientific">Eiseniibacteriota bacterium</name>
    <dbReference type="NCBI Taxonomy" id="2212470"/>
    <lineage>
        <taxon>Bacteria</taxon>
        <taxon>Candidatus Eiseniibacteriota</taxon>
    </lineage>
</organism>
<dbReference type="Gene3D" id="3.30.1490.190">
    <property type="match status" value="1"/>
</dbReference>
<feature type="binding site" evidence="12">
    <location>
        <position position="123"/>
    </location>
    <ligand>
        <name>Fe cation</name>
        <dbReference type="ChEBI" id="CHEBI:24875"/>
    </ligand>
</feature>
<dbReference type="GO" id="GO:0003700">
    <property type="term" value="F:DNA-binding transcription factor activity"/>
    <property type="evidence" value="ECO:0007669"/>
    <property type="project" value="InterPro"/>
</dbReference>
<dbReference type="Proteomes" id="UP000739538">
    <property type="component" value="Unassembled WGS sequence"/>
</dbReference>
<dbReference type="PANTHER" id="PTHR33202">
    <property type="entry name" value="ZINC UPTAKE REGULATION PROTEIN"/>
    <property type="match status" value="1"/>
</dbReference>
<feature type="compositionally biased region" description="Low complexity" evidence="13">
    <location>
        <begin position="12"/>
        <end position="23"/>
    </location>
</feature>
<dbReference type="GO" id="GO:0005829">
    <property type="term" value="C:cytosol"/>
    <property type="evidence" value="ECO:0007669"/>
    <property type="project" value="TreeGrafter"/>
</dbReference>
<dbReference type="GO" id="GO:0000976">
    <property type="term" value="F:transcription cis-regulatory region binding"/>
    <property type="evidence" value="ECO:0007669"/>
    <property type="project" value="TreeGrafter"/>
</dbReference>
<evidence type="ECO:0000256" key="2">
    <source>
        <dbReference type="ARBA" id="ARBA00007957"/>
    </source>
</evidence>
<dbReference type="GO" id="GO:0008270">
    <property type="term" value="F:zinc ion binding"/>
    <property type="evidence" value="ECO:0007669"/>
    <property type="project" value="TreeGrafter"/>
</dbReference>
<reference evidence="14" key="2">
    <citation type="journal article" date="2021" name="Microbiome">
        <title>Successional dynamics and alternative stable states in a saline activated sludge microbial community over 9 years.</title>
        <authorList>
            <person name="Wang Y."/>
            <person name="Ye J."/>
            <person name="Ju F."/>
            <person name="Liu L."/>
            <person name="Boyd J.A."/>
            <person name="Deng Y."/>
            <person name="Parks D.H."/>
            <person name="Jiang X."/>
            <person name="Yin X."/>
            <person name="Woodcroft B.J."/>
            <person name="Tyson G.W."/>
            <person name="Hugenholtz P."/>
            <person name="Polz M.F."/>
            <person name="Zhang T."/>
        </authorList>
    </citation>
    <scope>NUCLEOTIDE SEQUENCE</scope>
    <source>
        <strain evidence="14">HKST-UBA02</strain>
    </source>
</reference>
<evidence type="ECO:0000256" key="11">
    <source>
        <dbReference type="PIRSR" id="PIRSR602481-1"/>
    </source>
</evidence>
<dbReference type="PANTHER" id="PTHR33202:SF2">
    <property type="entry name" value="FERRIC UPTAKE REGULATION PROTEIN"/>
    <property type="match status" value="1"/>
</dbReference>
<comment type="cofactor">
    <cofactor evidence="12">
        <name>Mn(2+)</name>
        <dbReference type="ChEBI" id="CHEBI:29035"/>
    </cofactor>
    <cofactor evidence="12">
        <name>Fe(2+)</name>
        <dbReference type="ChEBI" id="CHEBI:29033"/>
    </cofactor>
    <text evidence="12">Binds 1 Mn(2+) or Fe(2+) ion per subunit.</text>
</comment>
<comment type="subunit">
    <text evidence="3">Homodimer.</text>
</comment>
<keyword evidence="12" id="KW-0408">Iron</keyword>
<keyword evidence="6 11" id="KW-0479">Metal-binding</keyword>
<dbReference type="Gene3D" id="1.10.10.10">
    <property type="entry name" value="Winged helix-like DNA-binding domain superfamily/Winged helix DNA-binding domain"/>
    <property type="match status" value="1"/>
</dbReference>
<feature type="binding site" evidence="11">
    <location>
        <position position="129"/>
    </location>
    <ligand>
        <name>Zn(2+)</name>
        <dbReference type="ChEBI" id="CHEBI:29105"/>
    </ligand>
</feature>
<keyword evidence="5" id="KW-0678">Repressor</keyword>
<evidence type="ECO:0000256" key="6">
    <source>
        <dbReference type="ARBA" id="ARBA00022723"/>
    </source>
</evidence>
<protein>
    <submittedName>
        <fullName evidence="14">Transcriptional repressor</fullName>
    </submittedName>
</protein>
<gene>
    <name evidence="14" type="ORF">KDA27_02725</name>
</gene>
<feature type="binding site" evidence="12">
    <location>
        <position position="144"/>
    </location>
    <ligand>
        <name>Fe cation</name>
        <dbReference type="ChEBI" id="CHEBI:24875"/>
    </ligand>
</feature>
<keyword evidence="8" id="KW-0805">Transcription regulation</keyword>
<evidence type="ECO:0000256" key="7">
    <source>
        <dbReference type="ARBA" id="ARBA00022833"/>
    </source>
</evidence>
<evidence type="ECO:0000256" key="3">
    <source>
        <dbReference type="ARBA" id="ARBA00011738"/>
    </source>
</evidence>
<feature type="binding site" evidence="11">
    <location>
        <position position="172"/>
    </location>
    <ligand>
        <name>Zn(2+)</name>
        <dbReference type="ChEBI" id="CHEBI:29105"/>
    </ligand>
</feature>
<dbReference type="InterPro" id="IPR043135">
    <property type="entry name" value="Fur_C"/>
</dbReference>
<comment type="subcellular location">
    <subcellularLocation>
        <location evidence="1">Cytoplasm</location>
    </subcellularLocation>
</comment>
<keyword evidence="10" id="KW-0804">Transcription</keyword>
<feature type="binding site" evidence="12">
    <location>
        <position position="125"/>
    </location>
    <ligand>
        <name>Fe cation</name>
        <dbReference type="ChEBI" id="CHEBI:24875"/>
    </ligand>
</feature>
<keyword evidence="4" id="KW-0963">Cytoplasm</keyword>
<evidence type="ECO:0000256" key="8">
    <source>
        <dbReference type="ARBA" id="ARBA00023015"/>
    </source>
</evidence>
<evidence type="ECO:0000256" key="1">
    <source>
        <dbReference type="ARBA" id="ARBA00004496"/>
    </source>
</evidence>
<feature type="binding site" evidence="11">
    <location>
        <position position="132"/>
    </location>
    <ligand>
        <name>Zn(2+)</name>
        <dbReference type="ChEBI" id="CHEBI:29105"/>
    </ligand>
</feature>
<evidence type="ECO:0000256" key="13">
    <source>
        <dbReference type="SAM" id="MobiDB-lite"/>
    </source>
</evidence>
<evidence type="ECO:0000256" key="5">
    <source>
        <dbReference type="ARBA" id="ARBA00022491"/>
    </source>
</evidence>
<dbReference type="GO" id="GO:1900376">
    <property type="term" value="P:regulation of secondary metabolite biosynthetic process"/>
    <property type="evidence" value="ECO:0007669"/>
    <property type="project" value="TreeGrafter"/>
</dbReference>
<dbReference type="Pfam" id="PF01475">
    <property type="entry name" value="FUR"/>
    <property type="match status" value="1"/>
</dbReference>
<comment type="similarity">
    <text evidence="2">Belongs to the Fur family.</text>
</comment>
<feature type="region of interest" description="Disordered" evidence="13">
    <location>
        <begin position="1"/>
        <end position="23"/>
    </location>
</feature>
<feature type="region of interest" description="Disordered" evidence="13">
    <location>
        <begin position="177"/>
        <end position="205"/>
    </location>
</feature>
<dbReference type="SUPFAM" id="SSF46785">
    <property type="entry name" value="Winged helix' DNA-binding domain"/>
    <property type="match status" value="1"/>
</dbReference>
<name>A0A956N8J6_UNCEI</name>
<keyword evidence="9" id="KW-0238">DNA-binding</keyword>
<comment type="caution">
    <text evidence="14">The sequence shown here is derived from an EMBL/GenBank/DDBJ whole genome shotgun (WGS) entry which is preliminary data.</text>
</comment>
<dbReference type="InterPro" id="IPR036390">
    <property type="entry name" value="WH_DNA-bd_sf"/>
</dbReference>
<comment type="cofactor">
    <cofactor evidence="11">
        <name>Zn(2+)</name>
        <dbReference type="ChEBI" id="CHEBI:29105"/>
    </cofactor>
    <text evidence="11">Binds 1 zinc ion per subunit.</text>
</comment>
<dbReference type="CDD" id="cd07153">
    <property type="entry name" value="Fur_like"/>
    <property type="match status" value="1"/>
</dbReference>
<feature type="binding site" evidence="11">
    <location>
        <position position="169"/>
    </location>
    <ligand>
        <name>Zn(2+)</name>
        <dbReference type="ChEBI" id="CHEBI:29105"/>
    </ligand>
</feature>
<keyword evidence="7 11" id="KW-0862">Zinc</keyword>
<dbReference type="AlphaFoldDB" id="A0A956N8J6"/>
<evidence type="ECO:0000313" key="14">
    <source>
        <dbReference type="EMBL" id="MCA9754690.1"/>
    </source>
</evidence>
<dbReference type="EMBL" id="JAGQHS010000007">
    <property type="protein sequence ID" value="MCA9754690.1"/>
    <property type="molecule type" value="Genomic_DNA"/>
</dbReference>
<dbReference type="GO" id="GO:0045892">
    <property type="term" value="P:negative regulation of DNA-templated transcription"/>
    <property type="evidence" value="ECO:0007669"/>
    <property type="project" value="TreeGrafter"/>
</dbReference>
<proteinExistence type="inferred from homology"/>
<reference evidence="14" key="1">
    <citation type="submission" date="2020-04" db="EMBL/GenBank/DDBJ databases">
        <authorList>
            <person name="Zhang T."/>
        </authorList>
    </citation>
    <scope>NUCLEOTIDE SEQUENCE</scope>
    <source>
        <strain evidence="14">HKST-UBA02</strain>
    </source>
</reference>
<evidence type="ECO:0000256" key="10">
    <source>
        <dbReference type="ARBA" id="ARBA00023163"/>
    </source>
</evidence>
<dbReference type="InterPro" id="IPR002481">
    <property type="entry name" value="FUR"/>
</dbReference>
<feature type="binding site" evidence="12">
    <location>
        <position position="161"/>
    </location>
    <ligand>
        <name>Fe cation</name>
        <dbReference type="ChEBI" id="CHEBI:24875"/>
    </ligand>
</feature>
<evidence type="ECO:0000256" key="9">
    <source>
        <dbReference type="ARBA" id="ARBA00023125"/>
    </source>
</evidence>
<evidence type="ECO:0000256" key="4">
    <source>
        <dbReference type="ARBA" id="ARBA00022490"/>
    </source>
</evidence>
<feature type="compositionally biased region" description="Basic and acidic residues" evidence="13">
    <location>
        <begin position="185"/>
        <end position="205"/>
    </location>
</feature>
<sequence>MSPKGSSEAPKKTSGSDASGKAKASSLTTASDLQDVINRFRVFLTTKGLRFTREREELLAAILDAPRHFEAEDLIRTVHKRNSRVSRATIYRTLSLLEECGVLQKSLFGHNRHFYESVVGRHHHDHIVCVRCGQIREFDDERIETVHNEVCEEFGFVLVDHMHEIFGICPSCQANPAAGPGTESDESRANTERILEPTRIKLPHD</sequence>
<accession>A0A956N8J6</accession>
<evidence type="ECO:0000256" key="12">
    <source>
        <dbReference type="PIRSR" id="PIRSR602481-2"/>
    </source>
</evidence>